<dbReference type="GO" id="GO:0016020">
    <property type="term" value="C:membrane"/>
    <property type="evidence" value="ECO:0007669"/>
    <property type="project" value="UniProtKB-SubCell"/>
</dbReference>
<evidence type="ECO:0000256" key="2">
    <source>
        <dbReference type="ARBA" id="ARBA00009530"/>
    </source>
</evidence>
<evidence type="ECO:0000256" key="5">
    <source>
        <dbReference type="ARBA" id="ARBA00023136"/>
    </source>
</evidence>
<comment type="similarity">
    <text evidence="2">Belongs to the UPF0057 (PMP3) family.</text>
</comment>
<evidence type="ECO:0000256" key="1">
    <source>
        <dbReference type="ARBA" id="ARBA00004370"/>
    </source>
</evidence>
<dbReference type="OMA" id="EYVYYER"/>
<keyword evidence="4 6" id="KW-1133">Transmembrane helix</keyword>
<evidence type="ECO:0000256" key="6">
    <source>
        <dbReference type="SAM" id="Phobius"/>
    </source>
</evidence>
<proteinExistence type="inferred from homology"/>
<reference evidence="7 8" key="1">
    <citation type="journal article" date="2014" name="Genome Announc.">
        <title>Draft genome sequence of the pathogenic fungus Scedosporium apiospermum.</title>
        <authorList>
            <person name="Vandeputte P."/>
            <person name="Ghamrawi S."/>
            <person name="Rechenmann M."/>
            <person name="Iltis A."/>
            <person name="Giraud S."/>
            <person name="Fleury M."/>
            <person name="Thornton C."/>
            <person name="Delhaes L."/>
            <person name="Meyer W."/>
            <person name="Papon N."/>
            <person name="Bouchara J.P."/>
        </authorList>
    </citation>
    <scope>NUCLEOTIDE SEQUENCE [LARGE SCALE GENOMIC DNA]</scope>
    <source>
        <strain evidence="7 8">IHEM 14462</strain>
    </source>
</reference>
<evidence type="ECO:0000256" key="3">
    <source>
        <dbReference type="ARBA" id="ARBA00022692"/>
    </source>
</evidence>
<dbReference type="RefSeq" id="XP_016639753.1">
    <property type="nucleotide sequence ID" value="XM_016790450.1"/>
</dbReference>
<dbReference type="VEuPathDB" id="FungiDB:SAPIO_CDS8926"/>
<organism evidence="7 8">
    <name type="scientific">Pseudallescheria apiosperma</name>
    <name type="common">Scedosporium apiospermum</name>
    <dbReference type="NCBI Taxonomy" id="563466"/>
    <lineage>
        <taxon>Eukaryota</taxon>
        <taxon>Fungi</taxon>
        <taxon>Dikarya</taxon>
        <taxon>Ascomycota</taxon>
        <taxon>Pezizomycotina</taxon>
        <taxon>Sordariomycetes</taxon>
        <taxon>Hypocreomycetidae</taxon>
        <taxon>Microascales</taxon>
        <taxon>Microascaceae</taxon>
        <taxon>Scedosporium</taxon>
    </lineage>
</organism>
<evidence type="ECO:0000256" key="4">
    <source>
        <dbReference type="ARBA" id="ARBA00022989"/>
    </source>
</evidence>
<dbReference type="OrthoDB" id="2152119at2759"/>
<dbReference type="KEGG" id="sapo:SAPIO_CDS8926"/>
<sequence>MGVLSAIIVILLTLFFPPIDLLINICLTILGFIPGTIHAFYVLYVYYDRREQSRIGAPPPSRAAGIFSERVQNGGRYGYGTMR</sequence>
<feature type="transmembrane region" description="Helical" evidence="6">
    <location>
        <begin position="21"/>
        <end position="47"/>
    </location>
</feature>
<dbReference type="GeneID" id="27727998"/>
<keyword evidence="5 6" id="KW-0472">Membrane</keyword>
<accession>A0A084FXZ2</accession>
<dbReference type="EMBL" id="JOWA01000132">
    <property type="protein sequence ID" value="KEZ39954.1"/>
    <property type="molecule type" value="Genomic_DNA"/>
</dbReference>
<gene>
    <name evidence="7" type="ORF">SAPIO_CDS8926</name>
</gene>
<keyword evidence="3 6" id="KW-0812">Transmembrane</keyword>
<dbReference type="AlphaFoldDB" id="A0A084FXZ2"/>
<comment type="subcellular location">
    <subcellularLocation>
        <location evidence="1">Membrane</location>
    </subcellularLocation>
</comment>
<dbReference type="Proteomes" id="UP000028545">
    <property type="component" value="Unassembled WGS sequence"/>
</dbReference>
<evidence type="ECO:0008006" key="9">
    <source>
        <dbReference type="Google" id="ProtNLM"/>
    </source>
</evidence>
<evidence type="ECO:0000313" key="7">
    <source>
        <dbReference type="EMBL" id="KEZ39954.1"/>
    </source>
</evidence>
<name>A0A084FXZ2_PSEDA</name>
<evidence type="ECO:0000313" key="8">
    <source>
        <dbReference type="Proteomes" id="UP000028545"/>
    </source>
</evidence>
<dbReference type="HOGENOM" id="CLU_107649_1_0_1"/>
<dbReference type="Pfam" id="PF01679">
    <property type="entry name" value="Pmp3"/>
    <property type="match status" value="1"/>
</dbReference>
<protein>
    <recommendedName>
        <fullName evidence="9">Stress response RCI peptide</fullName>
    </recommendedName>
</protein>
<comment type="caution">
    <text evidence="7">The sequence shown here is derived from an EMBL/GenBank/DDBJ whole genome shotgun (WGS) entry which is preliminary data.</text>
</comment>
<dbReference type="InterPro" id="IPR000612">
    <property type="entry name" value="PMP3"/>
</dbReference>
<keyword evidence="8" id="KW-1185">Reference proteome</keyword>